<proteinExistence type="predicted"/>
<evidence type="ECO:0000313" key="2">
    <source>
        <dbReference type="Proteomes" id="UP000659654"/>
    </source>
</evidence>
<dbReference type="InterPro" id="IPR036013">
    <property type="entry name" value="Band_7/SPFH_dom_sf"/>
</dbReference>
<keyword evidence="2" id="KW-1185">Reference proteome</keyword>
<dbReference type="EMBL" id="CAJFDI010000002">
    <property type="protein sequence ID" value="CAD5217967.1"/>
    <property type="molecule type" value="Genomic_DNA"/>
</dbReference>
<dbReference type="EMBL" id="CAJFCV020000002">
    <property type="protein sequence ID" value="CAG9102227.1"/>
    <property type="molecule type" value="Genomic_DNA"/>
</dbReference>
<dbReference type="SMR" id="A0A7I8WZ61"/>
<evidence type="ECO:0000313" key="1">
    <source>
        <dbReference type="EMBL" id="CAD5217967.1"/>
    </source>
</evidence>
<comment type="caution">
    <text evidence="1">The sequence shown here is derived from an EMBL/GenBank/DDBJ whole genome shotgun (WGS) entry which is preliminary data.</text>
</comment>
<gene>
    <name evidence="1" type="ORF">BXYJ_LOCUS5360</name>
</gene>
<dbReference type="AlphaFoldDB" id="A0A7I8WZ61"/>
<dbReference type="Proteomes" id="UP000659654">
    <property type="component" value="Unassembled WGS sequence"/>
</dbReference>
<organism evidence="1 2">
    <name type="scientific">Bursaphelenchus xylophilus</name>
    <name type="common">Pinewood nematode worm</name>
    <name type="synonym">Aphelenchoides xylophilus</name>
    <dbReference type="NCBI Taxonomy" id="6326"/>
    <lineage>
        <taxon>Eukaryota</taxon>
        <taxon>Metazoa</taxon>
        <taxon>Ecdysozoa</taxon>
        <taxon>Nematoda</taxon>
        <taxon>Chromadorea</taxon>
        <taxon>Rhabditida</taxon>
        <taxon>Tylenchina</taxon>
        <taxon>Tylenchomorpha</taxon>
        <taxon>Aphelenchoidea</taxon>
        <taxon>Aphelenchoididae</taxon>
        <taxon>Bursaphelenchus</taxon>
    </lineage>
</organism>
<name>A0A7I8WZ61_BURXY</name>
<protein>
    <submittedName>
        <fullName evidence="1">(pine wood nematode) hypothetical protein</fullName>
    </submittedName>
</protein>
<sequence length="244" mass="28171">MEYGAEEKAWSVVWYGKYGSPINVQREYRMKYGRKAQPRSQDISALVEQAYSLDSFELSLSISYDYKVENVANFDHTRAQSHLLQALRNSISEETVEDVISGISDLERQMNKQLKRGGNLFGIKISNIVIDRVDIIGQLQFPKQEEVKEMSWEEEERLCEEAKKAADLLDQNPMALQLRILRSVEQNGKQNYNLVLPMASQQPEVYGHQTSHSILGDFTRGCSSRYQRIYMSPPHNDPIYDRIV</sequence>
<dbReference type="OrthoDB" id="10445649at2759"/>
<accession>A0A7I8WZ61</accession>
<dbReference type="SUPFAM" id="SSF117892">
    <property type="entry name" value="Band 7/SPFH domain"/>
    <property type="match status" value="1"/>
</dbReference>
<reference evidence="1" key="1">
    <citation type="submission" date="2020-09" db="EMBL/GenBank/DDBJ databases">
        <authorList>
            <person name="Kikuchi T."/>
        </authorList>
    </citation>
    <scope>NUCLEOTIDE SEQUENCE</scope>
    <source>
        <strain evidence="1">Ka4C1</strain>
    </source>
</reference>
<dbReference type="Proteomes" id="UP000582659">
    <property type="component" value="Unassembled WGS sequence"/>
</dbReference>
<dbReference type="Gene3D" id="3.30.479.30">
    <property type="entry name" value="Band 7 domain"/>
    <property type="match status" value="1"/>
</dbReference>